<feature type="region of interest" description="Disordered" evidence="3">
    <location>
        <begin position="1"/>
        <end position="98"/>
    </location>
</feature>
<keyword evidence="6" id="KW-1185">Reference proteome</keyword>
<dbReference type="InterPro" id="IPR011993">
    <property type="entry name" value="PH-like_dom_sf"/>
</dbReference>
<feature type="compositionally biased region" description="Polar residues" evidence="3">
    <location>
        <begin position="57"/>
        <end position="66"/>
    </location>
</feature>
<evidence type="ECO:0000313" key="6">
    <source>
        <dbReference type="Proteomes" id="UP000256690"/>
    </source>
</evidence>
<reference evidence="5 6" key="1">
    <citation type="journal article" date="2018" name="IMA Fungus">
        <title>IMA Genome-F 9: Draft genome sequence of Annulohypoxylon stygium, Aspergillus mulundensis, Berkeleyomyces basicola (syn. Thielaviopsis basicola), Ceratocystis smalleyi, two Cercospora beticola strains, Coleophoma cylindrospora, Fusarium fracticaudum, Phialophora cf. hyalina, and Morchella septimelata.</title>
        <authorList>
            <person name="Wingfield B.D."/>
            <person name="Bills G.F."/>
            <person name="Dong Y."/>
            <person name="Huang W."/>
            <person name="Nel W.J."/>
            <person name="Swalarsk-Parry B.S."/>
            <person name="Vaghefi N."/>
            <person name="Wilken P.M."/>
            <person name="An Z."/>
            <person name="de Beer Z.W."/>
            <person name="De Vos L."/>
            <person name="Chen L."/>
            <person name="Duong T.A."/>
            <person name="Gao Y."/>
            <person name="Hammerbacher A."/>
            <person name="Kikkert J.R."/>
            <person name="Li Y."/>
            <person name="Li H."/>
            <person name="Li K."/>
            <person name="Li Q."/>
            <person name="Liu X."/>
            <person name="Ma X."/>
            <person name="Naidoo K."/>
            <person name="Pethybridge S.J."/>
            <person name="Sun J."/>
            <person name="Steenkamp E.T."/>
            <person name="van der Nest M.A."/>
            <person name="van Wyk S."/>
            <person name="Wingfield M.J."/>
            <person name="Xiong C."/>
            <person name="Yue Q."/>
            <person name="Zhang X."/>
        </authorList>
    </citation>
    <scope>NUCLEOTIDE SEQUENCE [LARGE SCALE GENOMIC DNA]</scope>
    <source>
        <strain evidence="5 6">DSM 5745</strain>
    </source>
</reference>
<keyword evidence="1" id="KW-0132">Cell division</keyword>
<feature type="compositionally biased region" description="Polar residues" evidence="3">
    <location>
        <begin position="332"/>
        <end position="342"/>
    </location>
</feature>
<dbReference type="GO" id="GO:0005525">
    <property type="term" value="F:GTP binding"/>
    <property type="evidence" value="ECO:0007669"/>
    <property type="project" value="TreeGrafter"/>
</dbReference>
<feature type="region of interest" description="Disordered" evidence="3">
    <location>
        <begin position="838"/>
        <end position="862"/>
    </location>
</feature>
<feature type="compositionally biased region" description="Basic and acidic residues" evidence="3">
    <location>
        <begin position="583"/>
        <end position="660"/>
    </location>
</feature>
<feature type="compositionally biased region" description="Basic and acidic residues" evidence="3">
    <location>
        <begin position="309"/>
        <end position="322"/>
    </location>
</feature>
<feature type="compositionally biased region" description="Polar residues" evidence="3">
    <location>
        <begin position="762"/>
        <end position="789"/>
    </location>
</feature>
<comment type="caution">
    <text evidence="5">The sequence shown here is derived from an EMBL/GenBank/DDBJ whole genome shotgun (WGS) entry which is preliminary data.</text>
</comment>
<dbReference type="Gene3D" id="2.30.29.30">
    <property type="entry name" value="Pleckstrin-homology domain (PH domain)/Phosphotyrosine-binding domain (PTB)"/>
    <property type="match status" value="1"/>
</dbReference>
<feature type="region of interest" description="Disordered" evidence="3">
    <location>
        <begin position="884"/>
        <end position="967"/>
    </location>
</feature>
<feature type="region of interest" description="Disordered" evidence="3">
    <location>
        <begin position="200"/>
        <end position="665"/>
    </location>
</feature>
<dbReference type="CDD" id="cd13278">
    <property type="entry name" value="PH_Bud4"/>
    <property type="match status" value="1"/>
</dbReference>
<name>A0A3D8SW24_9EURO</name>
<organism evidence="5 6">
    <name type="scientific">Aspergillus mulundensis</name>
    <dbReference type="NCBI Taxonomy" id="1810919"/>
    <lineage>
        <taxon>Eukaryota</taxon>
        <taxon>Fungi</taxon>
        <taxon>Dikarya</taxon>
        <taxon>Ascomycota</taxon>
        <taxon>Pezizomycotina</taxon>
        <taxon>Eurotiomycetes</taxon>
        <taxon>Eurotiomycetidae</taxon>
        <taxon>Eurotiales</taxon>
        <taxon>Aspergillaceae</taxon>
        <taxon>Aspergillus</taxon>
        <taxon>Aspergillus subgen. Nidulantes</taxon>
    </lineage>
</organism>
<feature type="domain" description="PH" evidence="4">
    <location>
        <begin position="1226"/>
        <end position="1347"/>
    </location>
</feature>
<dbReference type="InterPro" id="IPR012966">
    <property type="entry name" value="AHD"/>
</dbReference>
<feature type="compositionally biased region" description="Acidic residues" evidence="3">
    <location>
        <begin position="517"/>
        <end position="526"/>
    </location>
</feature>
<feature type="compositionally biased region" description="Polar residues" evidence="3">
    <location>
        <begin position="469"/>
        <end position="480"/>
    </location>
</feature>
<dbReference type="InterPro" id="IPR001849">
    <property type="entry name" value="PH_domain"/>
</dbReference>
<feature type="region of interest" description="Disordered" evidence="3">
    <location>
        <begin position="116"/>
        <end position="181"/>
    </location>
</feature>
<dbReference type="Pfam" id="PF08174">
    <property type="entry name" value="Anillin"/>
    <property type="match status" value="1"/>
</dbReference>
<dbReference type="Proteomes" id="UP000256690">
    <property type="component" value="Unassembled WGS sequence"/>
</dbReference>
<proteinExistence type="predicted"/>
<dbReference type="PANTHER" id="PTHR36100">
    <property type="entry name" value="BUD SITE SELECTION PROTEIN 4"/>
    <property type="match status" value="1"/>
</dbReference>
<evidence type="ECO:0000256" key="1">
    <source>
        <dbReference type="ARBA" id="ARBA00022618"/>
    </source>
</evidence>
<feature type="compositionally biased region" description="Basic and acidic residues" evidence="3">
    <location>
        <begin position="539"/>
        <end position="565"/>
    </location>
</feature>
<feature type="compositionally biased region" description="Low complexity" evidence="3">
    <location>
        <begin position="34"/>
        <end position="45"/>
    </location>
</feature>
<feature type="compositionally biased region" description="Polar residues" evidence="3">
    <location>
        <begin position="23"/>
        <end position="32"/>
    </location>
</feature>
<dbReference type="OrthoDB" id="2123378at2759"/>
<feature type="compositionally biased region" description="Basic and acidic residues" evidence="3">
    <location>
        <begin position="236"/>
        <end position="247"/>
    </location>
</feature>
<dbReference type="PROSITE" id="PS50003">
    <property type="entry name" value="PH_DOMAIN"/>
    <property type="match status" value="1"/>
</dbReference>
<dbReference type="PANTHER" id="PTHR36100:SF1">
    <property type="entry name" value="BUD SITE SELECTION PROTEIN 4"/>
    <property type="match status" value="1"/>
</dbReference>
<evidence type="ECO:0000259" key="4">
    <source>
        <dbReference type="PROSITE" id="PS50003"/>
    </source>
</evidence>
<protein>
    <recommendedName>
        <fullName evidence="4">PH domain-containing protein</fullName>
    </recommendedName>
</protein>
<feature type="compositionally biased region" description="Polar residues" evidence="3">
    <location>
        <begin position="288"/>
        <end position="306"/>
    </location>
</feature>
<dbReference type="SUPFAM" id="SSF50729">
    <property type="entry name" value="PH domain-like"/>
    <property type="match status" value="1"/>
</dbReference>
<evidence type="ECO:0000256" key="2">
    <source>
        <dbReference type="ARBA" id="ARBA00023306"/>
    </source>
</evidence>
<feature type="compositionally biased region" description="Acidic residues" evidence="3">
    <location>
        <begin position="706"/>
        <end position="718"/>
    </location>
</feature>
<feature type="compositionally biased region" description="Basic and acidic residues" evidence="3">
    <location>
        <begin position="1369"/>
        <end position="1379"/>
    </location>
</feature>
<feature type="compositionally biased region" description="Acidic residues" evidence="3">
    <location>
        <begin position="226"/>
        <end position="235"/>
    </location>
</feature>
<evidence type="ECO:0000313" key="5">
    <source>
        <dbReference type="EMBL" id="RDW90496.1"/>
    </source>
</evidence>
<feature type="region of interest" description="Disordered" evidence="3">
    <location>
        <begin position="1369"/>
        <end position="1440"/>
    </location>
</feature>
<dbReference type="GO" id="GO:0051301">
    <property type="term" value="P:cell division"/>
    <property type="evidence" value="ECO:0007669"/>
    <property type="project" value="UniProtKB-KW"/>
</dbReference>
<dbReference type="Pfam" id="PF00169">
    <property type="entry name" value="PH"/>
    <property type="match status" value="1"/>
</dbReference>
<dbReference type="SMART" id="SM00233">
    <property type="entry name" value="PH"/>
    <property type="match status" value="1"/>
</dbReference>
<dbReference type="RefSeq" id="XP_026607450.1">
    <property type="nucleotide sequence ID" value="XM_026744287.1"/>
</dbReference>
<feature type="compositionally biased region" description="Acidic residues" evidence="3">
    <location>
        <begin position="274"/>
        <end position="286"/>
    </location>
</feature>
<feature type="compositionally biased region" description="Polar residues" evidence="3">
    <location>
        <begin position="847"/>
        <end position="857"/>
    </location>
</feature>
<gene>
    <name evidence="5" type="ORF">DSM5745_02271</name>
</gene>
<dbReference type="InterPro" id="IPR052007">
    <property type="entry name" value="Bud4"/>
</dbReference>
<dbReference type="FunFam" id="2.30.29.30:FF:000311">
    <property type="entry name" value="GTP binding protein (Bud4)"/>
    <property type="match status" value="1"/>
</dbReference>
<dbReference type="STRING" id="1810919.A0A3D8SW24"/>
<sequence>MVNGTGQRPLSEVSPMAHRRNSPIWNQGTKSTKSIDSSPYESPSSTRRFWQGRDSGSPFQKSSENQAPYEPDAPFSTSKRPSLENLKRASRVKGNSMFRDYNQEYDPASVYVPQRPLAINRISHEKQSPGAATARPGSADKAQMGPRPPSPSKDQAPPAKSSLSRASRFGTKDMAFDPENEIWSDIDGTRYTKCVTFDAAPPQVNEYEMTTPDPSSIASESREGSYDSEEDEGDISFDRGSMDRDDSFDASLEDLEKTPVVMPEDWRFMSPDSANDELVEKDEDPFTSEGSQSPEPRVTSTQQVPTRRSRVESLDSNGERRPLPPLPAIQALSFSPRATPSDKSAAAFEPGRGNQRVLPAPPATAAYSKSDISGLGHNSMSLEDRLRLMMIQREERENANEKPTNNIKNEEDTTEEMTPDEPKESEVTDDDATPTQENEPDVFSPPRISRDSILRDLRRGDDYLDDSYETSSQGSASPLQYASYDPDVPIPSLESDNDNSYEDDDDETNSVIIKPEQEDDTDDLYDIPDYYGTIPSKDSSFKDLKDQQNEDDERHCSNHSMEEIFSKSNGSVPSEATPVPTGRVEEDSSDKSLPKAEYLKAEELKTKEPKVEDPEVEEPKVEEPKVEEPKVEEPKVEEPKVEEPKVEEPKVEEPKTEEWHQGGQVAAPKMTAMLESLRRPVTPETADQISPPSTPDSVIRHPVDAEISDFEESADESVPEPIATVKARGSSLKIRPSLTRADVEQMAATRRQVSGQVVPATEPSNEPETQEVETSSQDQTLQPGPSTGASPRKPSFMKLDIPFSIQEDESLGFGLDKEFDRVIESQKVAFELALSQLQSSSAPPRTLETSAPHTGTHPNYLARANYPTSTQRGYLMRHNTKVIVASSRPEEEPVPTTNGEPSAGAQGTRPGPSPQRKASQQTWTTVPWNSGARRASIRTPSGAIRKKPVSGPVPPLPGQPSITQEPPTPVEEIEQNLNTTFEDGEERGRLFVKVVGLKYLDLPLPKGERTYFSLTLDNGLHCVTTAWLELGKTAPIGQEFELIVQNDLEFQLTLQMKMDEEKFRIQEPAPSASPSRQKQSTFSKMFASPRKRKELDMKQQLALQQQKKQDPNAPVWERLRTLVARDGSFARAYTALSDHEKHAFGRPYNVDVACFNEWAVDEQPSSVKSKKSTASGMSQRRPPYKIGKLELQLLFVPKPKGTKDEDMPKSMNACIREMREAETASTRSWEGFLSQQGGDCPYWRRRFFKLQGTKLTAYHETSRQPRATINLAKAAKLIDDRSTLTQKETTARGGKRRKSAFAEEEEGYMFVEEGFRIRFGNGEVIDFYADSPAAKEDWMKVLSETVGKGPSGANSAKPWTELVLKRERSMKATRRETGDRFSQFGAAPPPPVKKDIKPPPAQAPTAHNAPAPRPRHKHTQSQPDARSAESRRQKARSLIF</sequence>
<feature type="compositionally biased region" description="Acidic residues" evidence="3">
    <location>
        <begin position="495"/>
        <end position="508"/>
    </location>
</feature>
<accession>A0A3D8SW24</accession>
<feature type="compositionally biased region" description="Polar residues" evidence="3">
    <location>
        <begin position="916"/>
        <end position="928"/>
    </location>
</feature>
<evidence type="ECO:0000256" key="3">
    <source>
        <dbReference type="SAM" id="MobiDB-lite"/>
    </source>
</evidence>
<dbReference type="EMBL" id="PVWQ01000002">
    <property type="protein sequence ID" value="RDW90496.1"/>
    <property type="molecule type" value="Genomic_DNA"/>
</dbReference>
<dbReference type="GeneID" id="38112641"/>
<feature type="region of interest" description="Disordered" evidence="3">
    <location>
        <begin position="680"/>
        <end position="796"/>
    </location>
</feature>
<feature type="compositionally biased region" description="Basic and acidic residues" evidence="3">
    <location>
        <begin position="382"/>
        <end position="400"/>
    </location>
</feature>
<keyword evidence="2" id="KW-0131">Cell cycle</keyword>
<feature type="compositionally biased region" description="Basic and acidic residues" evidence="3">
    <location>
        <begin position="448"/>
        <end position="462"/>
    </location>
</feature>